<dbReference type="Pfam" id="PF00621">
    <property type="entry name" value="RhoGEF"/>
    <property type="match status" value="1"/>
</dbReference>
<evidence type="ECO:0000256" key="1">
    <source>
        <dbReference type="ARBA" id="ARBA00004496"/>
    </source>
</evidence>
<dbReference type="OrthoDB" id="1716625at2759"/>
<feature type="region of interest" description="Disordered" evidence="3">
    <location>
        <begin position="568"/>
        <end position="595"/>
    </location>
</feature>
<dbReference type="EMBL" id="JANBQF010000396">
    <property type="protein sequence ID" value="KAJ2001530.1"/>
    <property type="molecule type" value="Genomic_DNA"/>
</dbReference>
<evidence type="ECO:0000313" key="6">
    <source>
        <dbReference type="Proteomes" id="UP001150907"/>
    </source>
</evidence>
<protein>
    <submittedName>
        <fullName evidence="5">Rho guanine nucleotide exchange factor 3</fullName>
    </submittedName>
</protein>
<comment type="subcellular location">
    <subcellularLocation>
        <location evidence="1">Cytoplasm</location>
    </subcellularLocation>
</comment>
<dbReference type="InterPro" id="IPR051480">
    <property type="entry name" value="Endocytic_GEF_Adapter"/>
</dbReference>
<comment type="caution">
    <text evidence="5">The sequence shown here is derived from an EMBL/GenBank/DDBJ whole genome shotgun (WGS) entry which is preliminary data.</text>
</comment>
<gene>
    <name evidence="5" type="primary">ARHGEF3</name>
    <name evidence="5" type="ORF">H4R26_004085</name>
</gene>
<dbReference type="CDD" id="cd00160">
    <property type="entry name" value="RhoGEF"/>
    <property type="match status" value="1"/>
</dbReference>
<evidence type="ECO:0000313" key="5">
    <source>
        <dbReference type="EMBL" id="KAJ2001530.1"/>
    </source>
</evidence>
<feature type="region of interest" description="Disordered" evidence="3">
    <location>
        <begin position="1"/>
        <end position="31"/>
    </location>
</feature>
<sequence length="770" mass="83012">MFHLPLSHSGARQSQDGISSSKHSSAVSIQQQQQQRASLDVRIDAGAGAGSAAKARMLWREGFTPLEMENSQMDEREVRRQEVMFEVIHTEADYVKDLRIIVEVLQRPMQELRLAAAEEIELVFGNIGEILELHSELNAALMERQRQQYPVVWDISDVLARFVGRLRIYARYICNQDKALGLVDRLRKTSNNFEVFWRERQQRGECRKLPLEAFLVLPFQRLLKYPLLLRALLAATGEHTEQYARARAVADQIDGWINKIQDARAKLDGMASLEALARGVAGVEWAGLLGGEHRLAHSGTVRVGDEDATLWLFDAFLVIARPPAVVLAPSRAVDVLDVAQCRGAPALLVHAEPVAQPGPRASVMVRFATRAEHGVWRAKLNAHVRAVLAQRAPAEAADELAAAVARTTLGEADLDAPMSISVRDVYVHFPPAPRERGKLRRGWDFLCSKTEDLTGHGIKRQLRKYGGGGGKRRATDAASPQSASAAAVPSPRVISTPILAQSAPALAQSQSSAPGLQPGTGLLSPVPLTSYARYSCRMSAESSPASQRPSGSSETVVLEVVSATLACGGSDGDDAPMRSAGTEATGKTLPPANARLPLPPALLATLPMAKPRPSPKPLPPIPARARVRKPAPVFEVGSAKLTYGRRSPKLRAAHVAAMPMPLFPPAAAAANTPWRAEGLRLAPAPRVFNQPSLARGWQVVDAEDPPLPSAASTDSFCIVSHDPHPVPPTLLPTSTRQGAAARRAASSRLLSSAAHPTTPTFGSRSIGDEL</sequence>
<dbReference type="Proteomes" id="UP001150907">
    <property type="component" value="Unassembled WGS sequence"/>
</dbReference>
<dbReference type="GO" id="GO:0035025">
    <property type="term" value="P:positive regulation of Rho protein signal transduction"/>
    <property type="evidence" value="ECO:0007669"/>
    <property type="project" value="TreeGrafter"/>
</dbReference>
<feature type="domain" description="DH" evidence="4">
    <location>
        <begin position="79"/>
        <end position="260"/>
    </location>
</feature>
<feature type="region of interest" description="Disordered" evidence="3">
    <location>
        <begin position="458"/>
        <end position="490"/>
    </location>
</feature>
<evidence type="ECO:0000256" key="2">
    <source>
        <dbReference type="ARBA" id="ARBA00022490"/>
    </source>
</evidence>
<feature type="compositionally biased region" description="Low complexity" evidence="3">
    <location>
        <begin position="739"/>
        <end position="754"/>
    </location>
</feature>
<dbReference type="AlphaFoldDB" id="A0A9W8BFK2"/>
<dbReference type="PROSITE" id="PS50010">
    <property type="entry name" value="DH_2"/>
    <property type="match status" value="1"/>
</dbReference>
<dbReference type="SMART" id="SM00325">
    <property type="entry name" value="RhoGEF"/>
    <property type="match status" value="1"/>
</dbReference>
<dbReference type="Gene3D" id="1.20.900.10">
    <property type="entry name" value="Dbl homology (DH) domain"/>
    <property type="match status" value="1"/>
</dbReference>
<accession>A0A9W8BFK2</accession>
<name>A0A9W8BFK2_9FUNG</name>
<proteinExistence type="predicted"/>
<dbReference type="SUPFAM" id="SSF48065">
    <property type="entry name" value="DBL homology domain (DH-domain)"/>
    <property type="match status" value="1"/>
</dbReference>
<dbReference type="PANTHER" id="PTHR46006">
    <property type="entry name" value="RHO GUANINE NUCLEOTIDE EXCHANGE FACTOR AT 64C, ISOFORM A"/>
    <property type="match status" value="1"/>
</dbReference>
<feature type="region of interest" description="Disordered" evidence="3">
    <location>
        <begin position="727"/>
        <end position="770"/>
    </location>
</feature>
<feature type="compositionally biased region" description="Low complexity" evidence="3">
    <location>
        <begin position="19"/>
        <end position="31"/>
    </location>
</feature>
<evidence type="ECO:0000256" key="3">
    <source>
        <dbReference type="SAM" id="MobiDB-lite"/>
    </source>
</evidence>
<dbReference type="InterPro" id="IPR000219">
    <property type="entry name" value="DH_dom"/>
</dbReference>
<reference evidence="5" key="1">
    <citation type="submission" date="2022-07" db="EMBL/GenBank/DDBJ databases">
        <title>Phylogenomic reconstructions and comparative analyses of Kickxellomycotina fungi.</title>
        <authorList>
            <person name="Reynolds N.K."/>
            <person name="Stajich J.E."/>
            <person name="Barry K."/>
            <person name="Grigoriev I.V."/>
            <person name="Crous P."/>
            <person name="Smith M.E."/>
        </authorList>
    </citation>
    <scope>NUCLEOTIDE SEQUENCE</scope>
    <source>
        <strain evidence="5">IMI 214461</strain>
    </source>
</reference>
<dbReference type="GO" id="GO:0005737">
    <property type="term" value="C:cytoplasm"/>
    <property type="evidence" value="ECO:0007669"/>
    <property type="project" value="UniProtKB-SubCell"/>
</dbReference>
<keyword evidence="6" id="KW-1185">Reference proteome</keyword>
<keyword evidence="2" id="KW-0963">Cytoplasm</keyword>
<dbReference type="GO" id="GO:0005085">
    <property type="term" value="F:guanyl-nucleotide exchange factor activity"/>
    <property type="evidence" value="ECO:0007669"/>
    <property type="project" value="InterPro"/>
</dbReference>
<organism evidence="5 6">
    <name type="scientific">Coemansia thaxteri</name>
    <dbReference type="NCBI Taxonomy" id="2663907"/>
    <lineage>
        <taxon>Eukaryota</taxon>
        <taxon>Fungi</taxon>
        <taxon>Fungi incertae sedis</taxon>
        <taxon>Zoopagomycota</taxon>
        <taxon>Kickxellomycotina</taxon>
        <taxon>Kickxellomycetes</taxon>
        <taxon>Kickxellales</taxon>
        <taxon>Kickxellaceae</taxon>
        <taxon>Coemansia</taxon>
    </lineage>
</organism>
<dbReference type="InterPro" id="IPR035899">
    <property type="entry name" value="DBL_dom_sf"/>
</dbReference>
<feature type="compositionally biased region" description="Low complexity" evidence="3">
    <location>
        <begin position="477"/>
        <end position="490"/>
    </location>
</feature>
<dbReference type="PANTHER" id="PTHR46006:SF6">
    <property type="entry name" value="INTERSECTIN-2 ISOFORM X1"/>
    <property type="match status" value="1"/>
</dbReference>
<evidence type="ECO:0000259" key="4">
    <source>
        <dbReference type="PROSITE" id="PS50010"/>
    </source>
</evidence>